<feature type="domain" description="MacB-like periplasmic core" evidence="8">
    <location>
        <begin position="20"/>
        <end position="240"/>
    </location>
</feature>
<dbReference type="STRING" id="1349421.OI18_02180"/>
<keyword evidence="10" id="KW-1185">Reference proteome</keyword>
<evidence type="ECO:0000313" key="10">
    <source>
        <dbReference type="Proteomes" id="UP000031408"/>
    </source>
</evidence>
<dbReference type="RefSeq" id="WP_039136757.1">
    <property type="nucleotide sequence ID" value="NZ_JSVC01000002.1"/>
</dbReference>
<feature type="transmembrane region" description="Helical" evidence="6">
    <location>
        <begin position="725"/>
        <end position="744"/>
    </location>
</feature>
<name>A0A0C1L792_9BACT</name>
<protein>
    <submittedName>
        <fullName evidence="9">Antimicrobial peptide ABC transporter permease</fullName>
    </submittedName>
</protein>
<evidence type="ECO:0000259" key="7">
    <source>
        <dbReference type="Pfam" id="PF02687"/>
    </source>
</evidence>
<feature type="domain" description="ABC3 transporter permease C-terminal" evidence="7">
    <location>
        <begin position="300"/>
        <end position="416"/>
    </location>
</feature>
<gene>
    <name evidence="9" type="ORF">OI18_02180</name>
</gene>
<accession>A0A0C1L792</accession>
<proteinExistence type="predicted"/>
<dbReference type="GO" id="GO:0005886">
    <property type="term" value="C:plasma membrane"/>
    <property type="evidence" value="ECO:0007669"/>
    <property type="project" value="UniProtKB-SubCell"/>
</dbReference>
<evidence type="ECO:0000256" key="3">
    <source>
        <dbReference type="ARBA" id="ARBA00022692"/>
    </source>
</evidence>
<dbReference type="InterPro" id="IPR050250">
    <property type="entry name" value="Macrolide_Exporter_MacB"/>
</dbReference>
<dbReference type="EMBL" id="JSVC01000002">
    <property type="protein sequence ID" value="KIC96017.1"/>
    <property type="molecule type" value="Genomic_DNA"/>
</dbReference>
<keyword evidence="3 6" id="KW-0812">Transmembrane</keyword>
<reference evidence="9 10" key="1">
    <citation type="submission" date="2014-11" db="EMBL/GenBank/DDBJ databases">
        <title>Genome sequence of Flavihumibacter solisilvae 3-3.</title>
        <authorList>
            <person name="Zhou G."/>
            <person name="Li M."/>
            <person name="Wang G."/>
        </authorList>
    </citation>
    <scope>NUCLEOTIDE SEQUENCE [LARGE SCALE GENOMIC DNA]</scope>
    <source>
        <strain evidence="9 10">3-3</strain>
    </source>
</reference>
<organism evidence="9 10">
    <name type="scientific">Flavihumibacter solisilvae</name>
    <dbReference type="NCBI Taxonomy" id="1349421"/>
    <lineage>
        <taxon>Bacteria</taxon>
        <taxon>Pseudomonadati</taxon>
        <taxon>Bacteroidota</taxon>
        <taxon>Chitinophagia</taxon>
        <taxon>Chitinophagales</taxon>
        <taxon>Chitinophagaceae</taxon>
        <taxon>Flavihumibacter</taxon>
    </lineage>
</organism>
<feature type="transmembrane region" description="Helical" evidence="6">
    <location>
        <begin position="673"/>
        <end position="695"/>
    </location>
</feature>
<evidence type="ECO:0000256" key="4">
    <source>
        <dbReference type="ARBA" id="ARBA00022989"/>
    </source>
</evidence>
<feature type="transmembrane region" description="Helical" evidence="6">
    <location>
        <begin position="435"/>
        <end position="455"/>
    </location>
</feature>
<evidence type="ECO:0000256" key="1">
    <source>
        <dbReference type="ARBA" id="ARBA00004651"/>
    </source>
</evidence>
<feature type="domain" description="MacB-like periplasmic core" evidence="8">
    <location>
        <begin position="442"/>
        <end position="597"/>
    </location>
</feature>
<feature type="transmembrane region" description="Helical" evidence="6">
    <location>
        <begin position="292"/>
        <end position="319"/>
    </location>
</feature>
<evidence type="ECO:0000256" key="5">
    <source>
        <dbReference type="ARBA" id="ARBA00023136"/>
    </source>
</evidence>
<feature type="transmembrane region" description="Helical" evidence="6">
    <location>
        <begin position="21"/>
        <end position="41"/>
    </location>
</feature>
<comment type="subcellular location">
    <subcellularLocation>
        <location evidence="1">Cell membrane</location>
        <topology evidence="1">Multi-pass membrane protein</topology>
    </subcellularLocation>
</comment>
<feature type="transmembrane region" description="Helical" evidence="6">
    <location>
        <begin position="340"/>
        <end position="369"/>
    </location>
</feature>
<keyword evidence="4 6" id="KW-1133">Transmembrane helix</keyword>
<dbReference type="Proteomes" id="UP000031408">
    <property type="component" value="Unassembled WGS sequence"/>
</dbReference>
<feature type="transmembrane region" description="Helical" evidence="6">
    <location>
        <begin position="759"/>
        <end position="782"/>
    </location>
</feature>
<dbReference type="AlphaFoldDB" id="A0A0C1L792"/>
<dbReference type="PROSITE" id="PS51257">
    <property type="entry name" value="PROKAR_LIPOPROTEIN"/>
    <property type="match status" value="1"/>
</dbReference>
<dbReference type="GO" id="GO:0022857">
    <property type="term" value="F:transmembrane transporter activity"/>
    <property type="evidence" value="ECO:0007669"/>
    <property type="project" value="TreeGrafter"/>
</dbReference>
<feature type="transmembrane region" description="Helical" evidence="6">
    <location>
        <begin position="389"/>
        <end position="414"/>
    </location>
</feature>
<keyword evidence="5 6" id="KW-0472">Membrane</keyword>
<evidence type="ECO:0000259" key="8">
    <source>
        <dbReference type="Pfam" id="PF12704"/>
    </source>
</evidence>
<evidence type="ECO:0000256" key="6">
    <source>
        <dbReference type="SAM" id="Phobius"/>
    </source>
</evidence>
<keyword evidence="2" id="KW-1003">Cell membrane</keyword>
<comment type="caution">
    <text evidence="9">The sequence shown here is derived from an EMBL/GenBank/DDBJ whole genome shotgun (WGS) entry which is preliminary data.</text>
</comment>
<dbReference type="PANTHER" id="PTHR30572:SF18">
    <property type="entry name" value="ABC-TYPE MACROLIDE FAMILY EXPORT SYSTEM PERMEASE COMPONENT 2"/>
    <property type="match status" value="1"/>
</dbReference>
<dbReference type="Pfam" id="PF02687">
    <property type="entry name" value="FtsX"/>
    <property type="match status" value="2"/>
</dbReference>
<sequence length="796" mass="89804">MLRNYFITAFRNLQRNKVYSLINVSGLSIGLACAMLILLFIKDEASYDKFHRDVEQVYRVGYLNIRPDGVSEKNGFSGYFQGPRFASNVAGIKHFVRYQEHYRDLKTATEIRSQQVFLTDTAFFDVFSFPLLSGDPSSALDNPYNVVISEKMARQQFGNVDVIGQTLLLKEEDEFKPYVVTGVAKNCPENSSIRFDVLLPIKVSAKDEADNENWFNFFLNTFVKLQPGADVKAIEANMQKFYETDAAASIKMIAEKYNMKDRSVYFLQPFTDMHLSKELPASNGLTGASNPMYSYILSGIAIFILLIACINFINLTVARSIKRAREIGIRKVIGGARRQLVIQFLGESFVLCFIAFILAIFLAHLVLPVFNHLSNKALSVSYLVDAELITGYLILFLITGLLAGFYPALVLSRYNPVQTLYSRFNMGGKNYLQKSLVVVQFTLATFLIIGTLTIFSQFNYLVTKDLGYEDSNVIYTENRAFPHNTSQLLTQELMKIPGITEVCYKNGGSWGTRARVNGDKEIGFAYETVSANYLPLLQIPVVQGRNFSPELVSDSNNSILVNESFVKEAQWQQPLGKQVDFWYRNEKYTVVGVVKDYHYEGVQNKIGPQLFTMKPGNPYGKVLIRVRPNSIASVLPRMEKVFKGQFPLDPYIFKFADEENLRYYESEARWKQILLFSAILTIFISCIGLFGLTVLSTEKRTKEIGIRKVLGASVASVTTILSKDFLKLVVISLLMSFPIAWIAAEKWLANYPYRIQPGWWLFASAGILVISVALLTVSLQAVKAATANPVKSLKTE</sequence>
<dbReference type="Pfam" id="PF12704">
    <property type="entry name" value="MacB_PCD"/>
    <property type="match status" value="2"/>
</dbReference>
<dbReference type="InterPro" id="IPR003838">
    <property type="entry name" value="ABC3_permease_C"/>
</dbReference>
<dbReference type="InterPro" id="IPR025857">
    <property type="entry name" value="MacB_PCD"/>
</dbReference>
<dbReference type="PANTHER" id="PTHR30572">
    <property type="entry name" value="MEMBRANE COMPONENT OF TRANSPORTER-RELATED"/>
    <property type="match status" value="1"/>
</dbReference>
<feature type="domain" description="ABC3 transporter permease C-terminal" evidence="7">
    <location>
        <begin position="676"/>
        <end position="789"/>
    </location>
</feature>
<evidence type="ECO:0000256" key="2">
    <source>
        <dbReference type="ARBA" id="ARBA00022475"/>
    </source>
</evidence>
<evidence type="ECO:0000313" key="9">
    <source>
        <dbReference type="EMBL" id="KIC96017.1"/>
    </source>
</evidence>
<dbReference type="OrthoDB" id="5933722at2"/>